<comment type="subunit">
    <text evidence="13">Homotetramer.</text>
</comment>
<organism evidence="16 17">
    <name type="scientific">Marinitoga aeolica</name>
    <dbReference type="NCBI Taxonomy" id="2809031"/>
    <lineage>
        <taxon>Bacteria</taxon>
        <taxon>Thermotogati</taxon>
        <taxon>Thermotogota</taxon>
        <taxon>Thermotogae</taxon>
        <taxon>Petrotogales</taxon>
        <taxon>Petrotogaceae</taxon>
        <taxon>Marinitoga</taxon>
    </lineage>
</organism>
<accession>A0ABY8PQR6</accession>
<evidence type="ECO:0000259" key="14">
    <source>
        <dbReference type="Pfam" id="PF01113"/>
    </source>
</evidence>
<evidence type="ECO:0000256" key="13">
    <source>
        <dbReference type="HAMAP-Rule" id="MF_00102"/>
    </source>
</evidence>
<evidence type="ECO:0000256" key="9">
    <source>
        <dbReference type="ARBA" id="ARBA00037922"/>
    </source>
</evidence>
<dbReference type="Gene3D" id="3.40.50.720">
    <property type="entry name" value="NAD(P)-binding Rossmann-like Domain"/>
    <property type="match status" value="2"/>
</dbReference>
<dbReference type="PIRSF" id="PIRSF000161">
    <property type="entry name" value="DHPR"/>
    <property type="match status" value="1"/>
</dbReference>
<evidence type="ECO:0000256" key="3">
    <source>
        <dbReference type="ARBA" id="ARBA00022605"/>
    </source>
</evidence>
<dbReference type="EC" id="1.17.1.8" evidence="10 13"/>
<dbReference type="PROSITE" id="PS01298">
    <property type="entry name" value="DAPB"/>
    <property type="match status" value="1"/>
</dbReference>
<dbReference type="InterPro" id="IPR000846">
    <property type="entry name" value="DapB_N"/>
</dbReference>
<comment type="subcellular location">
    <subcellularLocation>
        <location evidence="13">Cytoplasm</location>
    </subcellularLocation>
</comment>
<dbReference type="Gene3D" id="3.30.360.10">
    <property type="entry name" value="Dihydrodipicolinate Reductase, domain 2"/>
    <property type="match status" value="2"/>
</dbReference>
<name>A0ABY8PQR6_9BACT</name>
<dbReference type="Proteomes" id="UP001232493">
    <property type="component" value="Chromosome"/>
</dbReference>
<dbReference type="SUPFAM" id="SSF51735">
    <property type="entry name" value="NAD(P)-binding Rossmann-fold domains"/>
    <property type="match status" value="1"/>
</dbReference>
<feature type="active site" description="Proton donor" evidence="13">
    <location>
        <position position="131"/>
    </location>
</feature>
<dbReference type="EMBL" id="CP069362">
    <property type="protein sequence ID" value="WGS64868.1"/>
    <property type="molecule type" value="Genomic_DNA"/>
</dbReference>
<dbReference type="PANTHER" id="PTHR20836">
    <property type="entry name" value="DIHYDRODIPICOLINATE REDUCTASE"/>
    <property type="match status" value="1"/>
</dbReference>
<dbReference type="SUPFAM" id="SSF55347">
    <property type="entry name" value="Glyceraldehyde-3-phosphate dehydrogenase-like, C-terminal domain"/>
    <property type="match status" value="1"/>
</dbReference>
<dbReference type="InterPro" id="IPR022663">
    <property type="entry name" value="DapB_C"/>
</dbReference>
<evidence type="ECO:0000256" key="10">
    <source>
        <dbReference type="ARBA" id="ARBA00038983"/>
    </source>
</evidence>
<evidence type="ECO:0000313" key="16">
    <source>
        <dbReference type="EMBL" id="WGS64868.1"/>
    </source>
</evidence>
<evidence type="ECO:0000256" key="2">
    <source>
        <dbReference type="ARBA" id="ARBA00022490"/>
    </source>
</evidence>
<feature type="binding site" evidence="13">
    <location>
        <position position="37"/>
    </location>
    <ligand>
        <name>NADP(+)</name>
        <dbReference type="ChEBI" id="CHEBI:58349"/>
    </ligand>
</feature>
<keyword evidence="17" id="KW-1185">Reference proteome</keyword>
<dbReference type="PANTHER" id="PTHR20836:SF0">
    <property type="entry name" value="4-HYDROXY-TETRAHYDRODIPICOLINATE REDUCTASE 1, CHLOROPLASTIC-RELATED"/>
    <property type="match status" value="1"/>
</dbReference>
<protein>
    <recommendedName>
        <fullName evidence="10 13">4-hydroxy-tetrahydrodipicolinate reductase</fullName>
        <shortName evidence="13">HTPA reductase</shortName>
        <ecNumber evidence="10 13">1.17.1.8</ecNumber>
    </recommendedName>
</protein>
<proteinExistence type="inferred from homology"/>
<comment type="catalytic activity">
    <reaction evidence="12 13">
        <text>(S)-2,3,4,5-tetrahydrodipicolinate + NAD(+) + H2O = (2S,4S)-4-hydroxy-2,3,4,5-tetrahydrodipicolinate + NADH + H(+)</text>
        <dbReference type="Rhea" id="RHEA:35323"/>
        <dbReference type="ChEBI" id="CHEBI:15377"/>
        <dbReference type="ChEBI" id="CHEBI:15378"/>
        <dbReference type="ChEBI" id="CHEBI:16845"/>
        <dbReference type="ChEBI" id="CHEBI:57540"/>
        <dbReference type="ChEBI" id="CHEBI:57945"/>
        <dbReference type="ChEBI" id="CHEBI:67139"/>
        <dbReference type="EC" id="1.17.1.8"/>
    </reaction>
</comment>
<reference evidence="16 17" key="1">
    <citation type="submission" date="2021-02" db="EMBL/GenBank/DDBJ databases">
        <title>Characterization of Marinitoga sp. nov. str. BP5-C20A.</title>
        <authorList>
            <person name="Erauso G."/>
            <person name="Postec A."/>
        </authorList>
    </citation>
    <scope>NUCLEOTIDE SEQUENCE [LARGE SCALE GENOMIC DNA]</scope>
    <source>
        <strain evidence="16 17">BP5-C20A</strain>
    </source>
</reference>
<evidence type="ECO:0000256" key="4">
    <source>
        <dbReference type="ARBA" id="ARBA00022857"/>
    </source>
</evidence>
<evidence type="ECO:0000256" key="8">
    <source>
        <dbReference type="ARBA" id="ARBA00023154"/>
    </source>
</evidence>
<feature type="binding site" evidence="13">
    <location>
        <begin position="137"/>
        <end position="138"/>
    </location>
    <ligand>
        <name>(S)-2,3,4,5-tetrahydrodipicolinate</name>
        <dbReference type="ChEBI" id="CHEBI:16845"/>
    </ligand>
</feature>
<evidence type="ECO:0000256" key="1">
    <source>
        <dbReference type="ARBA" id="ARBA00006642"/>
    </source>
</evidence>
<comment type="similarity">
    <text evidence="1 13">Belongs to the DapB family.</text>
</comment>
<dbReference type="Pfam" id="PF05173">
    <property type="entry name" value="DapB_C"/>
    <property type="match status" value="1"/>
</dbReference>
<evidence type="ECO:0000313" key="17">
    <source>
        <dbReference type="Proteomes" id="UP001232493"/>
    </source>
</evidence>
<dbReference type="InterPro" id="IPR023940">
    <property type="entry name" value="DHDPR_bac"/>
</dbReference>
<evidence type="ECO:0000256" key="11">
    <source>
        <dbReference type="ARBA" id="ARBA00049080"/>
    </source>
</evidence>
<dbReference type="InterPro" id="IPR036291">
    <property type="entry name" value="NAD(P)-bd_dom_sf"/>
</dbReference>
<keyword evidence="6 13" id="KW-0560">Oxidoreductase</keyword>
<dbReference type="InterPro" id="IPR022664">
    <property type="entry name" value="DapB_N_CS"/>
</dbReference>
<dbReference type="Pfam" id="PF01113">
    <property type="entry name" value="DapB_N"/>
    <property type="match status" value="1"/>
</dbReference>
<keyword evidence="8 13" id="KW-0457">Lysine biosynthesis</keyword>
<evidence type="ECO:0000256" key="5">
    <source>
        <dbReference type="ARBA" id="ARBA00022915"/>
    </source>
</evidence>
<comment type="function">
    <text evidence="13">Catalyzes the conversion of 4-hydroxy-tetrahydrodipicolinate (HTPA) to tetrahydrodipicolinate.</text>
</comment>
<feature type="domain" description="Dihydrodipicolinate reductase C-terminal" evidence="15">
    <location>
        <begin position="101"/>
        <end position="211"/>
    </location>
</feature>
<dbReference type="HAMAP" id="MF_00102">
    <property type="entry name" value="DapB"/>
    <property type="match status" value="1"/>
</dbReference>
<feature type="binding site" evidence="13">
    <location>
        <position position="128"/>
    </location>
    <ligand>
        <name>(S)-2,3,4,5-tetrahydrodipicolinate</name>
        <dbReference type="ChEBI" id="CHEBI:16845"/>
    </ligand>
</feature>
<keyword evidence="5 13" id="KW-0220">Diaminopimelate biosynthesis</keyword>
<keyword evidence="4 13" id="KW-0521">NADP</keyword>
<comment type="catalytic activity">
    <reaction evidence="11 13">
        <text>(S)-2,3,4,5-tetrahydrodipicolinate + NADP(+) + H2O = (2S,4S)-4-hydroxy-2,3,4,5-tetrahydrodipicolinate + NADPH + H(+)</text>
        <dbReference type="Rhea" id="RHEA:35331"/>
        <dbReference type="ChEBI" id="CHEBI:15377"/>
        <dbReference type="ChEBI" id="CHEBI:15378"/>
        <dbReference type="ChEBI" id="CHEBI:16845"/>
        <dbReference type="ChEBI" id="CHEBI:57783"/>
        <dbReference type="ChEBI" id="CHEBI:58349"/>
        <dbReference type="ChEBI" id="CHEBI:67139"/>
        <dbReference type="EC" id="1.17.1.8"/>
    </reaction>
</comment>
<dbReference type="RefSeq" id="WP_280998862.1">
    <property type="nucleotide sequence ID" value="NZ_CP069362.1"/>
</dbReference>
<keyword evidence="2 13" id="KW-0963">Cytoplasm</keyword>
<feature type="active site" description="Proton donor/acceptor" evidence="13">
    <location>
        <position position="127"/>
    </location>
</feature>
<keyword evidence="3 13" id="KW-0028">Amino-acid biosynthesis</keyword>
<sequence>MKYGIIGRNGRMGNEIYNLFSEKGHELVFSYDNTGEKFLEKPQVLIDFSLPEAFEKTIEYVDKFHCSLIIGTTGLSEIQLKKLHEIAQNVPVIQSYNFSLGIQVLLKLVKVANELLDDVDIEISETHHRFKKDKPSGTAKMIKKVIGKDVNISSLRLGNIPGDHTIYFGNLGEVISISHRALSRRTFAEGVLKSAEFALKTVAGFYTFQDVFEITMKR</sequence>
<gene>
    <name evidence="13" type="primary">dapB</name>
    <name evidence="16" type="ORF">JRV97_11010</name>
</gene>
<keyword evidence="7 13" id="KW-0520">NAD</keyword>
<feature type="domain" description="Dihydrodipicolinate reductase N-terminal" evidence="14">
    <location>
        <begin position="1"/>
        <end position="98"/>
    </location>
</feature>
<feature type="binding site" evidence="13">
    <location>
        <begin position="71"/>
        <end position="73"/>
    </location>
    <ligand>
        <name>NAD(+)</name>
        <dbReference type="ChEBI" id="CHEBI:57540"/>
    </ligand>
</feature>
<feature type="binding site" evidence="13">
    <location>
        <begin position="7"/>
        <end position="12"/>
    </location>
    <ligand>
        <name>NAD(+)</name>
        <dbReference type="ChEBI" id="CHEBI:57540"/>
    </ligand>
</feature>
<evidence type="ECO:0000259" key="15">
    <source>
        <dbReference type="Pfam" id="PF05173"/>
    </source>
</evidence>
<dbReference type="CDD" id="cd02274">
    <property type="entry name" value="DHDPR_N"/>
    <property type="match status" value="1"/>
</dbReference>
<comment type="caution">
    <text evidence="13">Was originally thought to be a dihydrodipicolinate reductase (DHDPR), catalyzing the conversion of dihydrodipicolinate to tetrahydrodipicolinate. However, it was shown in E.coli that the substrate of the enzymatic reaction is not dihydrodipicolinate (DHDP) but in fact (2S,4S)-4-hydroxy-2,3,4,5-tetrahydrodipicolinic acid (HTPA), the product released by the DapA-catalyzed reaction.</text>
</comment>
<feature type="binding site" evidence="13">
    <location>
        <position position="36"/>
    </location>
    <ligand>
        <name>NAD(+)</name>
        <dbReference type="ChEBI" id="CHEBI:57540"/>
    </ligand>
</feature>
<evidence type="ECO:0000256" key="7">
    <source>
        <dbReference type="ARBA" id="ARBA00023027"/>
    </source>
</evidence>
<evidence type="ECO:0000256" key="6">
    <source>
        <dbReference type="ARBA" id="ARBA00023002"/>
    </source>
</evidence>
<evidence type="ECO:0000256" key="12">
    <source>
        <dbReference type="ARBA" id="ARBA00049396"/>
    </source>
</evidence>
<feature type="binding site" evidence="13">
    <location>
        <begin position="95"/>
        <end position="98"/>
    </location>
    <ligand>
        <name>NAD(+)</name>
        <dbReference type="ChEBI" id="CHEBI:57540"/>
    </ligand>
</feature>
<comment type="pathway">
    <text evidence="9 13">Amino-acid biosynthesis; L-lysine biosynthesis via DAP pathway; (S)-tetrahydrodipicolinate from L-aspartate: step 4/4.</text>
</comment>